<evidence type="ECO:0000313" key="3">
    <source>
        <dbReference type="Proteomes" id="UP000297604"/>
    </source>
</evidence>
<dbReference type="Pfam" id="PF13408">
    <property type="entry name" value="Zn_ribbon_recom"/>
    <property type="match status" value="1"/>
</dbReference>
<proteinExistence type="predicted"/>
<dbReference type="Proteomes" id="UP000297604">
    <property type="component" value="Unassembled WGS sequence"/>
</dbReference>
<evidence type="ECO:0000259" key="1">
    <source>
        <dbReference type="Pfam" id="PF13408"/>
    </source>
</evidence>
<dbReference type="InterPro" id="IPR025827">
    <property type="entry name" value="Zn_ribbon_recom_dom"/>
</dbReference>
<keyword evidence="3" id="KW-1185">Reference proteome</keyword>
<sequence length="121" mass="12940">MNGLLSGLAVCGVCGSPVHAGVNARTGIRTYLCSASTGHLTRNAEPIEVYVRGVVIARLSVPDAHDVLNDPAHSDVTDAWDSLTTSRQRVIVGTLMRVTLFPPGRGTRTFRPETVGIEWLS</sequence>
<organism evidence="2 3">
    <name type="scientific">Cryobacterium glucosi</name>
    <dbReference type="NCBI Taxonomy" id="1259175"/>
    <lineage>
        <taxon>Bacteria</taxon>
        <taxon>Bacillati</taxon>
        <taxon>Actinomycetota</taxon>
        <taxon>Actinomycetes</taxon>
        <taxon>Micrococcales</taxon>
        <taxon>Microbacteriaceae</taxon>
        <taxon>Cryobacterium</taxon>
    </lineage>
</organism>
<accession>A0ABY2INR0</accession>
<protein>
    <recommendedName>
        <fullName evidence="1">Recombinase zinc beta ribbon domain-containing protein</fullName>
    </recommendedName>
</protein>
<name>A0ABY2INR0_9MICO</name>
<evidence type="ECO:0000313" key="2">
    <source>
        <dbReference type="EMBL" id="TFC21337.1"/>
    </source>
</evidence>
<gene>
    <name evidence="2" type="ORF">E3O46_06990</name>
</gene>
<dbReference type="EMBL" id="SOFS01000016">
    <property type="protein sequence ID" value="TFC21337.1"/>
    <property type="molecule type" value="Genomic_DNA"/>
</dbReference>
<comment type="caution">
    <text evidence="2">The sequence shown here is derived from an EMBL/GenBank/DDBJ whole genome shotgun (WGS) entry which is preliminary data.</text>
</comment>
<dbReference type="RefSeq" id="WP_134561402.1">
    <property type="nucleotide sequence ID" value="NZ_SOFS01000016.1"/>
</dbReference>
<feature type="domain" description="Recombinase zinc beta ribbon" evidence="1">
    <location>
        <begin position="4"/>
        <end position="37"/>
    </location>
</feature>
<reference evidence="2 3" key="1">
    <citation type="submission" date="2019-03" db="EMBL/GenBank/DDBJ databases">
        <title>Genomics of glacier-inhabiting Cryobacterium strains.</title>
        <authorList>
            <person name="Liu Q."/>
            <person name="Xin Y.-H."/>
        </authorList>
    </citation>
    <scope>NUCLEOTIDE SEQUENCE [LARGE SCALE GENOMIC DNA]</scope>
    <source>
        <strain evidence="2 3">MDB1-5</strain>
    </source>
</reference>